<dbReference type="InterPro" id="IPR003593">
    <property type="entry name" value="AAA+_ATPase"/>
</dbReference>
<keyword evidence="3" id="KW-0547">Nucleotide-binding</keyword>
<keyword evidence="2" id="KW-0813">Transport</keyword>
<dbReference type="CDD" id="cd03255">
    <property type="entry name" value="ABC_MJ0796_LolCDE_FtsE"/>
    <property type="match status" value="1"/>
</dbReference>
<accession>A0A0C7IPJ3</accession>
<dbReference type="GO" id="GO:0016887">
    <property type="term" value="F:ATP hydrolysis activity"/>
    <property type="evidence" value="ECO:0007669"/>
    <property type="project" value="InterPro"/>
</dbReference>
<evidence type="ECO:0000256" key="4">
    <source>
        <dbReference type="ARBA" id="ARBA00022840"/>
    </source>
</evidence>
<dbReference type="FunFam" id="3.40.50.300:FF:000032">
    <property type="entry name" value="Export ABC transporter ATP-binding protein"/>
    <property type="match status" value="1"/>
</dbReference>
<evidence type="ECO:0000313" key="7">
    <source>
        <dbReference type="Proteomes" id="UP000049127"/>
    </source>
</evidence>
<keyword evidence="4 6" id="KW-0067">ATP-binding</keyword>
<sequence>MKILETINLTKTYGQNETSVNALNDANIEVEAGEFVSIIGPSGSGKSTMLHLMGGLERPTSGTVKIEGKDIYKLSESRLAQYRRQKIGFIFQQYNLIPVLNVRENIEMPLMLDKANIDKDYIDDIIEFLGLTSRQNHLPNQLSGGQQQRVAIARALAAKPAIVLADEPTGNLDTKTTDEVMKLLKKSIKKYNQTLIMITHNENIAKNADRIISIVDGNIKELKTV</sequence>
<dbReference type="PANTHER" id="PTHR42798:SF6">
    <property type="entry name" value="CELL DIVISION ATP-BINDING PROTEIN FTSE"/>
    <property type="match status" value="1"/>
</dbReference>
<evidence type="ECO:0000256" key="3">
    <source>
        <dbReference type="ARBA" id="ARBA00022741"/>
    </source>
</evidence>
<dbReference type="Pfam" id="PF00005">
    <property type="entry name" value="ABC_tran"/>
    <property type="match status" value="1"/>
</dbReference>
<keyword evidence="6" id="KW-0378">Hydrolase</keyword>
<reference evidence="6 7" key="1">
    <citation type="submission" date="2015-01" db="EMBL/GenBank/DDBJ databases">
        <authorList>
            <person name="Aslett A.Martin."/>
            <person name="De Silva Nishadi"/>
        </authorList>
    </citation>
    <scope>NUCLEOTIDE SEQUENCE [LARGE SCALE GENOMIC DNA]</scope>
    <source>
        <strain evidence="6 7">R28058</strain>
    </source>
</reference>
<protein>
    <submittedName>
        <fullName evidence="6">ABC transporter ATP-binding protein</fullName>
        <ecNumber evidence="6">3.6.3.-</ecNumber>
    </submittedName>
</protein>
<dbReference type="AlphaFoldDB" id="A0A0C7IPJ3"/>
<dbReference type="PROSITE" id="PS50893">
    <property type="entry name" value="ABC_TRANSPORTER_2"/>
    <property type="match status" value="1"/>
</dbReference>
<dbReference type="RefSeq" id="WP_055328486.1">
    <property type="nucleotide sequence ID" value="NZ_CDNI01000003.1"/>
</dbReference>
<dbReference type="EMBL" id="CEKZ01000003">
    <property type="protein sequence ID" value="CEQ03949.1"/>
    <property type="molecule type" value="Genomic_DNA"/>
</dbReference>
<evidence type="ECO:0000259" key="5">
    <source>
        <dbReference type="PROSITE" id="PS50893"/>
    </source>
</evidence>
<dbReference type="EC" id="3.6.3.-" evidence="6"/>
<proteinExistence type="inferred from homology"/>
<dbReference type="SMART" id="SM00382">
    <property type="entry name" value="AAA"/>
    <property type="match status" value="1"/>
</dbReference>
<evidence type="ECO:0000256" key="1">
    <source>
        <dbReference type="ARBA" id="ARBA00005417"/>
    </source>
</evidence>
<organism evidence="6 7">
    <name type="scientific">Paraclostridium sordellii</name>
    <name type="common">Clostridium sordellii</name>
    <dbReference type="NCBI Taxonomy" id="1505"/>
    <lineage>
        <taxon>Bacteria</taxon>
        <taxon>Bacillati</taxon>
        <taxon>Bacillota</taxon>
        <taxon>Clostridia</taxon>
        <taxon>Peptostreptococcales</taxon>
        <taxon>Peptostreptococcaceae</taxon>
        <taxon>Paraclostridium</taxon>
    </lineage>
</organism>
<gene>
    <name evidence="6" type="primary">lolD_15</name>
    <name evidence="6" type="ORF">R28058_16821</name>
</gene>
<comment type="similarity">
    <text evidence="1">Belongs to the ABC transporter superfamily.</text>
</comment>
<dbReference type="PROSITE" id="PS00211">
    <property type="entry name" value="ABC_TRANSPORTER_1"/>
    <property type="match status" value="1"/>
</dbReference>
<dbReference type="GO" id="GO:0022857">
    <property type="term" value="F:transmembrane transporter activity"/>
    <property type="evidence" value="ECO:0007669"/>
    <property type="project" value="UniProtKB-ARBA"/>
</dbReference>
<dbReference type="InterPro" id="IPR003439">
    <property type="entry name" value="ABC_transporter-like_ATP-bd"/>
</dbReference>
<evidence type="ECO:0000256" key="2">
    <source>
        <dbReference type="ARBA" id="ARBA00022448"/>
    </source>
</evidence>
<dbReference type="OrthoDB" id="9802264at2"/>
<dbReference type="InterPro" id="IPR017911">
    <property type="entry name" value="MacB-like_ATP-bd"/>
</dbReference>
<dbReference type="GO" id="GO:0005524">
    <property type="term" value="F:ATP binding"/>
    <property type="evidence" value="ECO:0007669"/>
    <property type="project" value="UniProtKB-KW"/>
</dbReference>
<dbReference type="Proteomes" id="UP000049127">
    <property type="component" value="Unassembled WGS sequence"/>
</dbReference>
<evidence type="ECO:0000313" key="6">
    <source>
        <dbReference type="EMBL" id="CEQ03949.1"/>
    </source>
</evidence>
<name>A0A0C7IPJ3_PARSO</name>
<dbReference type="InterPro" id="IPR027417">
    <property type="entry name" value="P-loop_NTPase"/>
</dbReference>
<dbReference type="SUPFAM" id="SSF52540">
    <property type="entry name" value="P-loop containing nucleoside triphosphate hydrolases"/>
    <property type="match status" value="1"/>
</dbReference>
<feature type="domain" description="ABC transporter" evidence="5">
    <location>
        <begin position="4"/>
        <end position="225"/>
    </location>
</feature>
<dbReference type="InterPro" id="IPR017871">
    <property type="entry name" value="ABC_transporter-like_CS"/>
</dbReference>
<dbReference type="GO" id="GO:0098796">
    <property type="term" value="C:membrane protein complex"/>
    <property type="evidence" value="ECO:0007669"/>
    <property type="project" value="UniProtKB-ARBA"/>
</dbReference>
<dbReference type="PANTHER" id="PTHR42798">
    <property type="entry name" value="LIPOPROTEIN-RELEASING SYSTEM ATP-BINDING PROTEIN LOLD"/>
    <property type="match status" value="1"/>
</dbReference>
<dbReference type="Gene3D" id="3.40.50.300">
    <property type="entry name" value="P-loop containing nucleotide triphosphate hydrolases"/>
    <property type="match status" value="1"/>
</dbReference>